<comment type="caution">
    <text evidence="2">The sequence shown here is derived from an EMBL/GenBank/DDBJ whole genome shotgun (WGS) entry which is preliminary data.</text>
</comment>
<dbReference type="Proteomes" id="UP000245119">
    <property type="component" value="Linkage Group LG12"/>
</dbReference>
<evidence type="ECO:0000313" key="3">
    <source>
        <dbReference type="Proteomes" id="UP000245119"/>
    </source>
</evidence>
<proteinExistence type="predicted"/>
<protein>
    <submittedName>
        <fullName evidence="2">Uncharacterized protein</fullName>
    </submittedName>
</protein>
<reference evidence="2 3" key="1">
    <citation type="submission" date="2018-04" db="EMBL/GenBank/DDBJ databases">
        <title>The genome of golden apple snail Pomacea canaliculata provides insight into stress tolerance and invasive adaptation.</title>
        <authorList>
            <person name="Liu C."/>
            <person name="Liu B."/>
            <person name="Ren Y."/>
            <person name="Zhang Y."/>
            <person name="Wang H."/>
            <person name="Li S."/>
            <person name="Jiang F."/>
            <person name="Yin L."/>
            <person name="Zhang G."/>
            <person name="Qian W."/>
            <person name="Fan W."/>
        </authorList>
    </citation>
    <scope>NUCLEOTIDE SEQUENCE [LARGE SCALE GENOMIC DNA]</scope>
    <source>
        <strain evidence="2">SZHN2017</strain>
        <tissue evidence="2">Muscle</tissue>
    </source>
</reference>
<dbReference type="EMBL" id="PZQS01000012">
    <property type="protein sequence ID" value="PVD20869.1"/>
    <property type="molecule type" value="Genomic_DNA"/>
</dbReference>
<evidence type="ECO:0000256" key="1">
    <source>
        <dbReference type="SAM" id="MobiDB-lite"/>
    </source>
</evidence>
<dbReference type="AlphaFoldDB" id="A0A2T7NI65"/>
<sequence>MDTQQPPVEREERPYCWQTGGGGRRGSGAHRPEEGPEHGVTERDRFTHKQGVSARRQATWGVARCGYRRRYQGLNPDRVAHEMR</sequence>
<feature type="compositionally biased region" description="Basic and acidic residues" evidence="1">
    <location>
        <begin position="30"/>
        <end position="47"/>
    </location>
</feature>
<feature type="region of interest" description="Disordered" evidence="1">
    <location>
        <begin position="1"/>
        <end position="54"/>
    </location>
</feature>
<gene>
    <name evidence="2" type="ORF">C0Q70_19031</name>
</gene>
<organism evidence="2 3">
    <name type="scientific">Pomacea canaliculata</name>
    <name type="common">Golden apple snail</name>
    <dbReference type="NCBI Taxonomy" id="400727"/>
    <lineage>
        <taxon>Eukaryota</taxon>
        <taxon>Metazoa</taxon>
        <taxon>Spiralia</taxon>
        <taxon>Lophotrochozoa</taxon>
        <taxon>Mollusca</taxon>
        <taxon>Gastropoda</taxon>
        <taxon>Caenogastropoda</taxon>
        <taxon>Architaenioglossa</taxon>
        <taxon>Ampullarioidea</taxon>
        <taxon>Ampullariidae</taxon>
        <taxon>Pomacea</taxon>
    </lineage>
</organism>
<name>A0A2T7NI65_POMCA</name>
<keyword evidence="3" id="KW-1185">Reference proteome</keyword>
<accession>A0A2T7NI65</accession>
<evidence type="ECO:0000313" key="2">
    <source>
        <dbReference type="EMBL" id="PVD20869.1"/>
    </source>
</evidence>